<proteinExistence type="predicted"/>
<keyword evidence="3" id="KW-0804">Transcription</keyword>
<organism evidence="5 6">
    <name type="scientific">Bernardetia litoralis (strain ATCC 23117 / DSM 6794 / NBRC 15988 / NCIMB 1366 / Fx l1 / Sio-4)</name>
    <name type="common">Flexibacter litoralis</name>
    <dbReference type="NCBI Taxonomy" id="880071"/>
    <lineage>
        <taxon>Bacteria</taxon>
        <taxon>Pseudomonadati</taxon>
        <taxon>Bacteroidota</taxon>
        <taxon>Cytophagia</taxon>
        <taxon>Cytophagales</taxon>
        <taxon>Bernardetiaceae</taxon>
        <taxon>Bernardetia</taxon>
    </lineage>
</organism>
<evidence type="ECO:0000256" key="2">
    <source>
        <dbReference type="ARBA" id="ARBA00023125"/>
    </source>
</evidence>
<dbReference type="GO" id="GO:0043200">
    <property type="term" value="P:response to amino acid"/>
    <property type="evidence" value="ECO:0007669"/>
    <property type="project" value="TreeGrafter"/>
</dbReference>
<dbReference type="Proteomes" id="UP000006054">
    <property type="component" value="Chromosome"/>
</dbReference>
<evidence type="ECO:0000313" key="6">
    <source>
        <dbReference type="Proteomes" id="UP000006054"/>
    </source>
</evidence>
<dbReference type="HOGENOM" id="CLU_091233_0_0_10"/>
<dbReference type="InterPro" id="IPR019887">
    <property type="entry name" value="Tscrpt_reg_AsnC/Lrp_C"/>
</dbReference>
<dbReference type="InterPro" id="IPR036388">
    <property type="entry name" value="WH-like_DNA-bd_sf"/>
</dbReference>
<keyword evidence="6" id="KW-1185">Reference proteome</keyword>
<dbReference type="GO" id="GO:0043565">
    <property type="term" value="F:sequence-specific DNA binding"/>
    <property type="evidence" value="ECO:0007669"/>
    <property type="project" value="InterPro"/>
</dbReference>
<dbReference type="PROSITE" id="PS50956">
    <property type="entry name" value="HTH_ASNC_2"/>
    <property type="match status" value="1"/>
</dbReference>
<reference evidence="6" key="1">
    <citation type="submission" date="2012-06" db="EMBL/GenBank/DDBJ databases">
        <title>The complete genome of Flexibacter litoralis DSM 6794.</title>
        <authorList>
            <person name="Lucas S."/>
            <person name="Copeland A."/>
            <person name="Lapidus A."/>
            <person name="Glavina del Rio T."/>
            <person name="Dalin E."/>
            <person name="Tice H."/>
            <person name="Bruce D."/>
            <person name="Goodwin L."/>
            <person name="Pitluck S."/>
            <person name="Peters L."/>
            <person name="Ovchinnikova G."/>
            <person name="Lu M."/>
            <person name="Kyrpides N."/>
            <person name="Mavromatis K."/>
            <person name="Ivanova N."/>
            <person name="Brettin T."/>
            <person name="Detter J.C."/>
            <person name="Han C."/>
            <person name="Larimer F."/>
            <person name="Land M."/>
            <person name="Hauser L."/>
            <person name="Markowitz V."/>
            <person name="Cheng J.-F."/>
            <person name="Hugenholtz P."/>
            <person name="Woyke T."/>
            <person name="Wu D."/>
            <person name="Spring S."/>
            <person name="Lang E."/>
            <person name="Kopitz M."/>
            <person name="Brambilla E."/>
            <person name="Klenk H.-P."/>
            <person name="Eisen J.A."/>
        </authorList>
    </citation>
    <scope>NUCLEOTIDE SEQUENCE [LARGE SCALE GENOMIC DNA]</scope>
    <source>
        <strain evidence="6">ATCC 23117 / DSM 6794 / NBRC 15988 / NCIMB 1366 / Sio-4</strain>
    </source>
</reference>
<feature type="domain" description="HTH asnC-type" evidence="4">
    <location>
        <begin position="7"/>
        <end position="68"/>
    </location>
</feature>
<dbReference type="Gene3D" id="3.30.70.920">
    <property type="match status" value="1"/>
</dbReference>
<evidence type="ECO:0000313" key="5">
    <source>
        <dbReference type="EMBL" id="AFM05010.1"/>
    </source>
</evidence>
<dbReference type="KEGG" id="fli:Fleli_2650"/>
<dbReference type="EMBL" id="CP003345">
    <property type="protein sequence ID" value="AFM05010.1"/>
    <property type="molecule type" value="Genomic_DNA"/>
</dbReference>
<dbReference type="Pfam" id="PF13412">
    <property type="entry name" value="HTH_24"/>
    <property type="match status" value="1"/>
</dbReference>
<evidence type="ECO:0000256" key="1">
    <source>
        <dbReference type="ARBA" id="ARBA00023015"/>
    </source>
</evidence>
<keyword evidence="2" id="KW-0238">DNA-binding</keyword>
<dbReference type="Pfam" id="PF01037">
    <property type="entry name" value="AsnC_trans_reg"/>
    <property type="match status" value="1"/>
</dbReference>
<dbReference type="OrthoDB" id="9800326at2"/>
<dbReference type="STRING" id="880071.Fleli_2650"/>
<dbReference type="InterPro" id="IPR019885">
    <property type="entry name" value="Tscrpt_reg_HTH_AsnC-type_CS"/>
</dbReference>
<dbReference type="eggNOG" id="COG1522">
    <property type="taxonomic scope" value="Bacteria"/>
</dbReference>
<dbReference type="SMART" id="SM00344">
    <property type="entry name" value="HTH_ASNC"/>
    <property type="match status" value="1"/>
</dbReference>
<dbReference type="RefSeq" id="WP_014798447.1">
    <property type="nucleotide sequence ID" value="NC_018018.1"/>
</dbReference>
<evidence type="ECO:0000259" key="4">
    <source>
        <dbReference type="PROSITE" id="PS50956"/>
    </source>
</evidence>
<protein>
    <submittedName>
        <fullName evidence="5">Transcriptional regulator</fullName>
    </submittedName>
</protein>
<name>I4AM25_BERLS</name>
<dbReference type="PANTHER" id="PTHR30154">
    <property type="entry name" value="LEUCINE-RESPONSIVE REGULATORY PROTEIN"/>
    <property type="match status" value="1"/>
</dbReference>
<sequence length="170" mass="19069">MALHYKIDQIDKQILEILQENAKITNAQLSKDINLSPAPTLERVKKLENAGYIKSYHARLDAQKLGLGVATFVSVKLNKHNKVSNENFVKQVRSIDEIVECHYVTGSSDYVLKVVSKDIDSYQNLIMNKISEISEVDNMQTMVILNTIKDSDSLPIPEATPALAKNIDNN</sequence>
<dbReference type="SUPFAM" id="SSF46785">
    <property type="entry name" value="Winged helix' DNA-binding domain"/>
    <property type="match status" value="1"/>
</dbReference>
<dbReference type="PROSITE" id="PS00519">
    <property type="entry name" value="HTH_ASNC_1"/>
    <property type="match status" value="1"/>
</dbReference>
<dbReference type="InterPro" id="IPR011008">
    <property type="entry name" value="Dimeric_a/b-barrel"/>
</dbReference>
<dbReference type="SUPFAM" id="SSF54909">
    <property type="entry name" value="Dimeric alpha+beta barrel"/>
    <property type="match status" value="1"/>
</dbReference>
<keyword evidence="1" id="KW-0805">Transcription regulation</keyword>
<dbReference type="InterPro" id="IPR000485">
    <property type="entry name" value="AsnC-type_HTH_dom"/>
</dbReference>
<dbReference type="CDD" id="cd00090">
    <property type="entry name" value="HTH_ARSR"/>
    <property type="match status" value="1"/>
</dbReference>
<evidence type="ECO:0000256" key="3">
    <source>
        <dbReference type="ARBA" id="ARBA00023163"/>
    </source>
</evidence>
<dbReference type="GO" id="GO:0006355">
    <property type="term" value="P:regulation of DNA-templated transcription"/>
    <property type="evidence" value="ECO:0007669"/>
    <property type="project" value="UniProtKB-ARBA"/>
</dbReference>
<dbReference type="Gene3D" id="1.10.10.10">
    <property type="entry name" value="Winged helix-like DNA-binding domain superfamily/Winged helix DNA-binding domain"/>
    <property type="match status" value="1"/>
</dbReference>
<dbReference type="InterPro" id="IPR019888">
    <property type="entry name" value="Tscrpt_reg_AsnC-like"/>
</dbReference>
<dbReference type="InterPro" id="IPR036390">
    <property type="entry name" value="WH_DNA-bd_sf"/>
</dbReference>
<dbReference type="PRINTS" id="PR00033">
    <property type="entry name" value="HTHASNC"/>
</dbReference>
<accession>I4AM25</accession>
<gene>
    <name evidence="5" type="ordered locus">Fleli_2650</name>
</gene>
<dbReference type="PANTHER" id="PTHR30154:SF34">
    <property type="entry name" value="TRANSCRIPTIONAL REGULATOR AZLB"/>
    <property type="match status" value="1"/>
</dbReference>
<dbReference type="InterPro" id="IPR011991">
    <property type="entry name" value="ArsR-like_HTH"/>
</dbReference>
<dbReference type="AlphaFoldDB" id="I4AM25"/>
<dbReference type="GO" id="GO:0005829">
    <property type="term" value="C:cytosol"/>
    <property type="evidence" value="ECO:0007669"/>
    <property type="project" value="TreeGrafter"/>
</dbReference>